<dbReference type="EMBL" id="UYRU01108003">
    <property type="protein sequence ID" value="VDN43472.1"/>
    <property type="molecule type" value="Genomic_DNA"/>
</dbReference>
<feature type="non-terminal residue" evidence="1">
    <location>
        <position position="48"/>
    </location>
</feature>
<proteinExistence type="predicted"/>
<gene>
    <name evidence="1" type="ORF">DILT_LOCUS19102</name>
</gene>
<reference evidence="1 2" key="1">
    <citation type="submission" date="2018-11" db="EMBL/GenBank/DDBJ databases">
        <authorList>
            <consortium name="Pathogen Informatics"/>
        </authorList>
    </citation>
    <scope>NUCLEOTIDE SEQUENCE [LARGE SCALE GENOMIC DNA]</scope>
</reference>
<organism evidence="1 2">
    <name type="scientific">Dibothriocephalus latus</name>
    <name type="common">Fish tapeworm</name>
    <name type="synonym">Diphyllobothrium latum</name>
    <dbReference type="NCBI Taxonomy" id="60516"/>
    <lineage>
        <taxon>Eukaryota</taxon>
        <taxon>Metazoa</taxon>
        <taxon>Spiralia</taxon>
        <taxon>Lophotrochozoa</taxon>
        <taxon>Platyhelminthes</taxon>
        <taxon>Cestoda</taxon>
        <taxon>Eucestoda</taxon>
        <taxon>Diphyllobothriidea</taxon>
        <taxon>Diphyllobothriidae</taxon>
        <taxon>Dibothriocephalus</taxon>
    </lineage>
</organism>
<protein>
    <submittedName>
        <fullName evidence="1">Uncharacterized protein</fullName>
    </submittedName>
</protein>
<dbReference type="AlphaFoldDB" id="A0A3P7RJB1"/>
<evidence type="ECO:0000313" key="2">
    <source>
        <dbReference type="Proteomes" id="UP000281553"/>
    </source>
</evidence>
<keyword evidence="2" id="KW-1185">Reference proteome</keyword>
<accession>A0A3P7RJB1</accession>
<evidence type="ECO:0000313" key="1">
    <source>
        <dbReference type="EMBL" id="VDN43472.1"/>
    </source>
</evidence>
<dbReference type="Proteomes" id="UP000281553">
    <property type="component" value="Unassembled WGS sequence"/>
</dbReference>
<name>A0A3P7RJB1_DIBLA</name>
<sequence>MAKGPGYPVVPAEANEEEEEEAAVATELPSPAPMEGVVEAGLAGAAIQ</sequence>